<evidence type="ECO:0000313" key="15">
    <source>
        <dbReference type="Proteomes" id="UP000006039"/>
    </source>
</evidence>
<feature type="domain" description="FAD/NAD(P)-binding" evidence="12">
    <location>
        <begin position="73"/>
        <end position="238"/>
    </location>
</feature>
<dbReference type="STRING" id="644352.J3NND3"/>
<dbReference type="InterPro" id="IPR036188">
    <property type="entry name" value="FAD/NAD-bd_sf"/>
</dbReference>
<dbReference type="InterPro" id="IPR023753">
    <property type="entry name" value="FAD/NAD-binding_dom"/>
</dbReference>
<evidence type="ECO:0000256" key="5">
    <source>
        <dbReference type="ARBA" id="ARBA00022857"/>
    </source>
</evidence>
<feature type="binding site" evidence="10">
    <location>
        <begin position="227"/>
        <end position="230"/>
    </location>
    <ligand>
        <name>NADP(+)</name>
        <dbReference type="ChEBI" id="CHEBI:58349"/>
    </ligand>
</feature>
<evidence type="ECO:0000259" key="12">
    <source>
        <dbReference type="Pfam" id="PF07992"/>
    </source>
</evidence>
<dbReference type="Gene3D" id="3.40.50.720">
    <property type="entry name" value="NAD(P)-binding Rossmann-like Domain"/>
    <property type="match status" value="1"/>
</dbReference>
<evidence type="ECO:0000256" key="3">
    <source>
        <dbReference type="ARBA" id="ARBA00022630"/>
    </source>
</evidence>
<dbReference type="PANTHER" id="PTHR48467:SF1">
    <property type="entry name" value="GLUTAMATE SYNTHASE 1 [NADH], CHLOROPLASTIC-LIKE"/>
    <property type="match status" value="1"/>
</dbReference>
<dbReference type="Proteomes" id="UP000006039">
    <property type="component" value="Unassembled WGS sequence"/>
</dbReference>
<comment type="similarity">
    <text evidence="2 8">Belongs to the ferredoxin--NADP reductase type 1 family.</text>
</comment>
<dbReference type="FunCoup" id="J3NND3">
    <property type="interactions" value="558"/>
</dbReference>
<dbReference type="EC" id="1.18.1.6" evidence="8"/>
<feature type="binding site" evidence="9">
    <location>
        <position position="460"/>
    </location>
    <ligand>
        <name>FAD</name>
        <dbReference type="ChEBI" id="CHEBI:57692"/>
    </ligand>
</feature>
<comment type="catalytic activity">
    <reaction evidence="7 8">
        <text>2 reduced [adrenodoxin] + NADP(+) + H(+) = 2 oxidized [adrenodoxin] + NADPH</text>
        <dbReference type="Rhea" id="RHEA:42312"/>
        <dbReference type="Rhea" id="RHEA-COMP:9998"/>
        <dbReference type="Rhea" id="RHEA-COMP:9999"/>
        <dbReference type="ChEBI" id="CHEBI:15378"/>
        <dbReference type="ChEBI" id="CHEBI:33737"/>
        <dbReference type="ChEBI" id="CHEBI:33738"/>
        <dbReference type="ChEBI" id="CHEBI:57783"/>
        <dbReference type="ChEBI" id="CHEBI:58349"/>
        <dbReference type="EC" id="1.18.1.6"/>
    </reaction>
</comment>
<dbReference type="GO" id="GO:0071949">
    <property type="term" value="F:FAD binding"/>
    <property type="evidence" value="ECO:0007669"/>
    <property type="project" value="EnsemblFungi"/>
</dbReference>
<proteinExistence type="inferred from homology"/>
<dbReference type="InterPro" id="IPR021163">
    <property type="entry name" value="Ferredox_Rdtase_adrenod"/>
</dbReference>
<name>J3NND3_GAET3</name>
<feature type="binding site" evidence="10">
    <location>
        <begin position="271"/>
        <end position="272"/>
    </location>
    <ligand>
        <name>NADP(+)</name>
        <dbReference type="ChEBI" id="CHEBI:58349"/>
    </ligand>
</feature>
<keyword evidence="8" id="KW-0496">Mitochondrion</keyword>
<dbReference type="RefSeq" id="XP_009218830.1">
    <property type="nucleotide sequence ID" value="XM_009220566.1"/>
</dbReference>
<reference evidence="14" key="5">
    <citation type="submission" date="2018-04" db="UniProtKB">
        <authorList>
            <consortium name="EnsemblFungi"/>
        </authorList>
    </citation>
    <scope>IDENTIFICATION</scope>
    <source>
        <strain evidence="14">R3-111a-1</strain>
    </source>
</reference>
<dbReference type="EMBL" id="GL385396">
    <property type="protein sequence ID" value="EJT77685.1"/>
    <property type="molecule type" value="Genomic_DNA"/>
</dbReference>
<evidence type="ECO:0000256" key="8">
    <source>
        <dbReference type="PIRNR" id="PIRNR000362"/>
    </source>
</evidence>
<dbReference type="PANTHER" id="PTHR48467">
    <property type="entry name" value="GLUTAMATE SYNTHASE 1 [NADH], CHLOROPLASTIC-LIKE"/>
    <property type="match status" value="1"/>
</dbReference>
<reference evidence="15" key="1">
    <citation type="submission" date="2010-07" db="EMBL/GenBank/DDBJ databases">
        <title>The genome sequence of Gaeumannomyces graminis var. tritici strain R3-111a-1.</title>
        <authorList>
            <consortium name="The Broad Institute Genome Sequencing Platform"/>
            <person name="Ma L.-J."/>
            <person name="Dead R."/>
            <person name="Young S."/>
            <person name="Zeng Q."/>
            <person name="Koehrsen M."/>
            <person name="Alvarado L."/>
            <person name="Berlin A."/>
            <person name="Chapman S.B."/>
            <person name="Chen Z."/>
            <person name="Freedman E."/>
            <person name="Gellesch M."/>
            <person name="Goldberg J."/>
            <person name="Griggs A."/>
            <person name="Gujja S."/>
            <person name="Heilman E.R."/>
            <person name="Heiman D."/>
            <person name="Hepburn T."/>
            <person name="Howarth C."/>
            <person name="Jen D."/>
            <person name="Larson L."/>
            <person name="Mehta T."/>
            <person name="Neiman D."/>
            <person name="Pearson M."/>
            <person name="Roberts A."/>
            <person name="Saif S."/>
            <person name="Shea T."/>
            <person name="Shenoy N."/>
            <person name="Sisk P."/>
            <person name="Stolte C."/>
            <person name="Sykes S."/>
            <person name="Walk T."/>
            <person name="White J."/>
            <person name="Yandava C."/>
            <person name="Haas B."/>
            <person name="Nusbaum C."/>
            <person name="Birren B."/>
        </authorList>
    </citation>
    <scope>NUCLEOTIDE SEQUENCE [LARGE SCALE GENOMIC DNA]</scope>
    <source>
        <strain evidence="15">R3-111a-1</strain>
    </source>
</reference>
<dbReference type="VEuPathDB" id="FungiDB:GGTG_02789"/>
<accession>J3NND3</accession>
<dbReference type="GeneID" id="20343247"/>
<organism evidence="13">
    <name type="scientific">Gaeumannomyces tritici (strain R3-111a-1)</name>
    <name type="common">Wheat and barley take-all root rot fungus</name>
    <name type="synonym">Gaeumannomyces graminis var. tritici</name>
    <dbReference type="NCBI Taxonomy" id="644352"/>
    <lineage>
        <taxon>Eukaryota</taxon>
        <taxon>Fungi</taxon>
        <taxon>Dikarya</taxon>
        <taxon>Ascomycota</taxon>
        <taxon>Pezizomycotina</taxon>
        <taxon>Sordariomycetes</taxon>
        <taxon>Sordariomycetidae</taxon>
        <taxon>Magnaporthales</taxon>
        <taxon>Magnaporthaceae</taxon>
        <taxon>Gaeumannomyces</taxon>
    </lineage>
</organism>
<dbReference type="EnsemblFungi" id="EJT77685">
    <property type="protein sequence ID" value="EJT77685"/>
    <property type="gene ID" value="GGTG_02789"/>
</dbReference>
<dbReference type="eggNOG" id="KOG1800">
    <property type="taxonomic scope" value="Eukaryota"/>
</dbReference>
<reference evidence="14" key="4">
    <citation type="journal article" date="2015" name="G3 (Bethesda)">
        <title>Genome sequences of three phytopathogenic species of the Magnaporthaceae family of fungi.</title>
        <authorList>
            <person name="Okagaki L.H."/>
            <person name="Nunes C.C."/>
            <person name="Sailsbery J."/>
            <person name="Clay B."/>
            <person name="Brown D."/>
            <person name="John T."/>
            <person name="Oh Y."/>
            <person name="Young N."/>
            <person name="Fitzgerald M."/>
            <person name="Haas B.J."/>
            <person name="Zeng Q."/>
            <person name="Young S."/>
            <person name="Adiconis X."/>
            <person name="Fan L."/>
            <person name="Levin J.Z."/>
            <person name="Mitchell T.K."/>
            <person name="Okubara P.A."/>
            <person name="Farman M.L."/>
            <person name="Kohn L.M."/>
            <person name="Birren B."/>
            <person name="Ma L.-J."/>
            <person name="Dean R.A."/>
        </authorList>
    </citation>
    <scope>NUCLEOTIDE SEQUENCE</scope>
    <source>
        <strain evidence="14">R3-111a-1</strain>
    </source>
</reference>
<dbReference type="GO" id="GO:0008860">
    <property type="term" value="F:ferredoxin-NAD+ reductase activity"/>
    <property type="evidence" value="ECO:0007669"/>
    <property type="project" value="EnsemblFungi"/>
</dbReference>
<evidence type="ECO:0000256" key="1">
    <source>
        <dbReference type="ARBA" id="ARBA00001974"/>
    </source>
</evidence>
<feature type="region of interest" description="Disordered" evidence="11">
    <location>
        <begin position="538"/>
        <end position="559"/>
    </location>
</feature>
<sequence length="559" mass="61293">MPLRPNLRATTPPSIWRSAAPQTTGRASWARNKSSSASEPPSSPPPTAAAASEQQPPPPSSQRPALRNGRPMRMAVVGSGPAGFYTAHRVMSRLQDARVDMYEALPVPFGLVRFGVAPDHPEVKNCQARFDEIASSPNFTFVGNTAVGAPSGHKGGGSLPLHLLMCSYDAIVFAYGAGRDRTLGIPGEDLVGVRSARQFVGWYNGLPEHADLDMDLTAGEEAVVIGQGNVALDVARILLTDVDVLRKTDIAEHALEALSRSRVKRVHIVGRRGPMQAAFTIKEARELMKLPNVGFHGVADGLIPSNTDEIQRPLRRLMELLQKGSPSSPAETPKSWSLDFCLRPFQFRRRQDDPTRLGSVEFQRTILRHPFDPDATAFQTPATGPVKLRTPFAFKSIGYRGEPLSELTEVGVSFDHIAGVFTSDRVTGRVARWVTNKQYKENLYGSPVQCHFPGLYCAGWVKRGPTGVIASTMQDAFTTADAILEDWQTGAEFLPFDGVESTPRPGWDAISRLEPAAKAKTVSWKDWRRIDQVEKERGRLKGKEREKLPTTSEMLSVIS</sequence>
<dbReference type="Gene3D" id="3.50.50.60">
    <property type="entry name" value="FAD/NAD(P)-binding domain"/>
    <property type="match status" value="1"/>
</dbReference>
<reference evidence="13" key="3">
    <citation type="submission" date="2010-09" db="EMBL/GenBank/DDBJ databases">
        <title>Annotation of Gaeumannomyces graminis var. tritici R3-111a-1.</title>
        <authorList>
            <consortium name="The Broad Institute Genome Sequencing Platform"/>
            <person name="Ma L.-J."/>
            <person name="Dead R."/>
            <person name="Young S.K."/>
            <person name="Zeng Q."/>
            <person name="Gargeya S."/>
            <person name="Fitzgerald M."/>
            <person name="Haas B."/>
            <person name="Abouelleil A."/>
            <person name="Alvarado L."/>
            <person name="Arachchi H.M."/>
            <person name="Berlin A."/>
            <person name="Brown A."/>
            <person name="Chapman S.B."/>
            <person name="Chen Z."/>
            <person name="Dunbar C."/>
            <person name="Freedman E."/>
            <person name="Gearin G."/>
            <person name="Gellesch M."/>
            <person name="Goldberg J."/>
            <person name="Griggs A."/>
            <person name="Gujja S."/>
            <person name="Heiman D."/>
            <person name="Howarth C."/>
            <person name="Larson L."/>
            <person name="Lui A."/>
            <person name="MacDonald P.J.P."/>
            <person name="Mehta T."/>
            <person name="Montmayeur A."/>
            <person name="Murphy C."/>
            <person name="Neiman D."/>
            <person name="Pearson M."/>
            <person name="Priest M."/>
            <person name="Roberts A."/>
            <person name="Saif S."/>
            <person name="Shea T."/>
            <person name="Shenoy N."/>
            <person name="Sisk P."/>
            <person name="Stolte C."/>
            <person name="Sykes S."/>
            <person name="Yandava C."/>
            <person name="Wortman J."/>
            <person name="Nusbaum C."/>
            <person name="Birren B."/>
        </authorList>
    </citation>
    <scope>NUCLEOTIDE SEQUENCE</scope>
    <source>
        <strain evidence="13">R3-111a-1</strain>
    </source>
</reference>
<dbReference type="GO" id="GO:0005739">
    <property type="term" value="C:mitochondrion"/>
    <property type="evidence" value="ECO:0007669"/>
    <property type="project" value="UniProtKB-SubCell"/>
</dbReference>
<evidence type="ECO:0000256" key="11">
    <source>
        <dbReference type="SAM" id="MobiDB-lite"/>
    </source>
</evidence>
<keyword evidence="6 8" id="KW-0560">Oxidoreductase</keyword>
<feature type="region of interest" description="Disordered" evidence="11">
    <location>
        <begin position="1"/>
        <end position="69"/>
    </location>
</feature>
<keyword evidence="4 8" id="KW-0274">FAD</keyword>
<evidence type="ECO:0000256" key="7">
    <source>
        <dbReference type="ARBA" id="ARBA00048933"/>
    </source>
</evidence>
<dbReference type="AlphaFoldDB" id="J3NND3"/>
<evidence type="ECO:0000256" key="9">
    <source>
        <dbReference type="PIRSR" id="PIRSR000362-1"/>
    </source>
</evidence>
<evidence type="ECO:0000256" key="6">
    <source>
        <dbReference type="ARBA" id="ARBA00023002"/>
    </source>
</evidence>
<evidence type="ECO:0000313" key="14">
    <source>
        <dbReference type="EnsemblFungi" id="EJT77685"/>
    </source>
</evidence>
<feature type="binding site" evidence="9">
    <location>
        <position position="147"/>
    </location>
    <ligand>
        <name>FAD</name>
        <dbReference type="ChEBI" id="CHEBI:57692"/>
    </ligand>
</feature>
<evidence type="ECO:0000256" key="4">
    <source>
        <dbReference type="ARBA" id="ARBA00022827"/>
    </source>
</evidence>
<evidence type="ECO:0000313" key="13">
    <source>
        <dbReference type="EMBL" id="EJT77685.1"/>
    </source>
</evidence>
<comment type="cofactor">
    <cofactor evidence="1 8 9">
        <name>FAD</name>
        <dbReference type="ChEBI" id="CHEBI:57692"/>
    </cofactor>
</comment>
<feature type="binding site" evidence="9">
    <location>
        <position position="82"/>
    </location>
    <ligand>
        <name>FAD</name>
        <dbReference type="ChEBI" id="CHEBI:57692"/>
    </ligand>
</feature>
<protein>
    <recommendedName>
        <fullName evidence="8">NADPH:adrenodoxin oxidoreductase, mitochondrial</fullName>
        <ecNumber evidence="8">1.18.1.6</ecNumber>
    </recommendedName>
</protein>
<dbReference type="GO" id="GO:0004324">
    <property type="term" value="F:ferredoxin-NADP+ reductase activity"/>
    <property type="evidence" value="ECO:0007669"/>
    <property type="project" value="EnsemblFungi"/>
</dbReference>
<dbReference type="Pfam" id="PF07992">
    <property type="entry name" value="Pyr_redox_2"/>
    <property type="match status" value="1"/>
</dbReference>
<evidence type="ECO:0000256" key="2">
    <source>
        <dbReference type="ARBA" id="ARBA00008312"/>
    </source>
</evidence>
<keyword evidence="5 8" id="KW-0521">NADP</keyword>
<dbReference type="SUPFAM" id="SSF51971">
    <property type="entry name" value="Nucleotide-binding domain"/>
    <property type="match status" value="1"/>
</dbReference>
<feature type="binding site" evidence="10">
    <location>
        <position position="283"/>
    </location>
    <ligand>
        <name>NADP(+)</name>
        <dbReference type="ChEBI" id="CHEBI:58349"/>
    </ligand>
</feature>
<feature type="compositionally biased region" description="Polar residues" evidence="11">
    <location>
        <begin position="549"/>
        <end position="559"/>
    </location>
</feature>
<gene>
    <name evidence="14" type="primary">20343247</name>
    <name evidence="13" type="ORF">GGTG_02789</name>
</gene>
<feature type="binding site" evidence="9">
    <location>
        <begin position="467"/>
        <end position="469"/>
    </location>
    <ligand>
        <name>FAD</name>
        <dbReference type="ChEBI" id="CHEBI:57692"/>
    </ligand>
</feature>
<feature type="binding site" evidence="9">
    <location>
        <position position="111"/>
    </location>
    <ligand>
        <name>FAD</name>
        <dbReference type="ChEBI" id="CHEBI:57692"/>
    </ligand>
</feature>
<keyword evidence="15" id="KW-1185">Reference proteome</keyword>
<comment type="subcellular location">
    <subcellularLocation>
        <location evidence="8">Mitochondrion</location>
    </subcellularLocation>
</comment>
<feature type="binding site" evidence="9">
    <location>
        <position position="103"/>
    </location>
    <ligand>
        <name>FAD</name>
        <dbReference type="ChEBI" id="CHEBI:57692"/>
    </ligand>
</feature>
<dbReference type="PRINTS" id="PR00419">
    <property type="entry name" value="ADXRDTASE"/>
</dbReference>
<dbReference type="InterPro" id="IPR055275">
    <property type="entry name" value="Ferredox_Rdtase"/>
</dbReference>
<dbReference type="HOGENOM" id="CLU_024722_3_1_1"/>
<keyword evidence="3 8" id="KW-0285">Flavoprotein</keyword>
<feature type="compositionally biased region" description="Basic and acidic residues" evidence="11">
    <location>
        <begin position="538"/>
        <end position="548"/>
    </location>
</feature>
<dbReference type="OrthoDB" id="333024at2759"/>
<reference evidence="13" key="2">
    <citation type="submission" date="2010-07" db="EMBL/GenBank/DDBJ databases">
        <authorList>
            <consortium name="The Broad Institute Genome Sequencing Platform"/>
            <consortium name="Broad Institute Genome Sequencing Center for Infectious Disease"/>
            <person name="Ma L.-J."/>
            <person name="Dead R."/>
            <person name="Young S."/>
            <person name="Zeng Q."/>
            <person name="Koehrsen M."/>
            <person name="Alvarado L."/>
            <person name="Berlin A."/>
            <person name="Chapman S.B."/>
            <person name="Chen Z."/>
            <person name="Freedman E."/>
            <person name="Gellesch M."/>
            <person name="Goldberg J."/>
            <person name="Griggs A."/>
            <person name="Gujja S."/>
            <person name="Heilman E.R."/>
            <person name="Heiman D."/>
            <person name="Hepburn T."/>
            <person name="Howarth C."/>
            <person name="Jen D."/>
            <person name="Larson L."/>
            <person name="Mehta T."/>
            <person name="Neiman D."/>
            <person name="Pearson M."/>
            <person name="Roberts A."/>
            <person name="Saif S."/>
            <person name="Shea T."/>
            <person name="Shenoy N."/>
            <person name="Sisk P."/>
            <person name="Stolte C."/>
            <person name="Sykes S."/>
            <person name="Walk T."/>
            <person name="White J."/>
            <person name="Yandava C."/>
            <person name="Haas B."/>
            <person name="Nusbaum C."/>
            <person name="Birren B."/>
        </authorList>
    </citation>
    <scope>NUCLEOTIDE SEQUENCE</scope>
    <source>
        <strain evidence="13">R3-111a-1</strain>
    </source>
</reference>
<dbReference type="PIRSF" id="PIRSF000362">
    <property type="entry name" value="FNR"/>
    <property type="match status" value="1"/>
</dbReference>
<evidence type="ECO:0000256" key="10">
    <source>
        <dbReference type="PIRSR" id="PIRSR000362-2"/>
    </source>
</evidence>
<feature type="binding site" evidence="10">
    <location>
        <position position="467"/>
    </location>
    <ligand>
        <name>NADP(+)</name>
        <dbReference type="ChEBI" id="CHEBI:58349"/>
    </ligand>
</feature>